<feature type="compositionally biased region" description="Basic residues" evidence="5">
    <location>
        <begin position="94"/>
        <end position="104"/>
    </location>
</feature>
<dbReference type="EMBL" id="OZ019895">
    <property type="protein sequence ID" value="CAK9218861.1"/>
    <property type="molecule type" value="Genomic_DNA"/>
</dbReference>
<keyword evidence="4" id="KW-0479">Metal-binding</keyword>
<keyword evidence="4" id="KW-0378">Hydrolase</keyword>
<dbReference type="PANTHER" id="PTHR23355:SF9">
    <property type="entry name" value="DIS3-LIKE EXONUCLEASE 2"/>
    <property type="match status" value="1"/>
</dbReference>
<dbReference type="Gene3D" id="2.40.50.690">
    <property type="match status" value="1"/>
</dbReference>
<comment type="function">
    <text evidence="4">3'-5'-exoribonuclease that specifically recognizes RNAs polyuridylated at their 3' end and mediates their degradation. Component of an exosome-independent RNA degradation pathway that mediates degradation of cytoplasmic mRNAs that have been deadenylated and subsequently uridylated at their 3'.</text>
</comment>
<feature type="region of interest" description="Disordered" evidence="5">
    <location>
        <begin position="368"/>
        <end position="398"/>
    </location>
</feature>
<feature type="compositionally biased region" description="Polar residues" evidence="5">
    <location>
        <begin position="14"/>
        <end position="26"/>
    </location>
</feature>
<gene>
    <name evidence="7" type="ORF">CSSPTR1EN2_LOCUS14196</name>
</gene>
<dbReference type="InterPro" id="IPR028591">
    <property type="entry name" value="DIS3L2"/>
</dbReference>
<dbReference type="EC" id="3.1.13.-" evidence="4"/>
<dbReference type="InterPro" id="IPR001900">
    <property type="entry name" value="RNase_II/R"/>
</dbReference>
<evidence type="ECO:0000256" key="2">
    <source>
        <dbReference type="ARBA" id="ARBA00022842"/>
    </source>
</evidence>
<evidence type="ECO:0000313" key="7">
    <source>
        <dbReference type="EMBL" id="CAK9218861.1"/>
    </source>
</evidence>
<evidence type="ECO:0000259" key="6">
    <source>
        <dbReference type="SMART" id="SM00955"/>
    </source>
</evidence>
<dbReference type="Pfam" id="PF00773">
    <property type="entry name" value="RNB"/>
    <property type="match status" value="1"/>
</dbReference>
<evidence type="ECO:0000256" key="5">
    <source>
        <dbReference type="SAM" id="MobiDB-lite"/>
    </source>
</evidence>
<evidence type="ECO:0000313" key="8">
    <source>
        <dbReference type="Proteomes" id="UP001497512"/>
    </source>
</evidence>
<comment type="caution">
    <text evidence="4">Lacks conserved residue(s) required for the propagation of feature annotation.</text>
</comment>
<sequence>MKPGDRRKDKVQHHTSLYRSVSSPGIVSSYEKDTEKREEVVVGGYGLPPMHSPSPDGISSSSPAMAINHPGYQQQERGLMGVTTTTTIAGGGSKGRKRPGRKTRQAVDGYGSSPDAHGTSPPYRNDNMKGGYKIQAEQVDKEAPVRGTNNYASLLSSPSPSSIPNPTFTTKYVYDFHTGLPATSRASVSQQSLFTNENNHHVQLNLPPPSPSFLSNSDIHSVKMNSTTVPSMSPRFDGSRRESLNLLGVSNSPNDFSGNGYVDLEEPTSPVANLMPGFLSELALNSLETNSRASTPKDLIVDMSLSPRIDLENGRLPNPSLSVGPPRSLSEEDPVIKSSARQLPAIGVLKTNVKSASKTSKGIPNITLLRRNGSSFGSPRKSGMDGIQPGSAPMRSTSPAKLYPEHWSPEEVNKAMEEGQQVFCATLRVNSHNRSEAYVTIDGIPLDILIEGSSAQNRAIEGDVVAVLLDQPSAWPRLKGGNIKQMSNESRSLGEAALKYTETEKVIVHSSSGLGDDMLNCDSLQDQHAMGFSSMVHTENTRRDLGRNGFFPQLQQRSKDIRSWNHIQKDSGGKGSSYWQESSTIKSSGYSSGQLDPRVEAARKSVVRILRRPSNESTPGAGQSQQNGFESRTDIGEGWTGGGSGVVLASTDMENRDAARSSGPDISGKVAKGLANLESLVASLPGKRPSGKVVAILEKSLRRETVVGFLEFPQHAGNKCGVGRGQASNLEDSPKKRKNLGLTMLVPVDNRWPKMIVFPASLPNNLRQRLKDNDPTVSNELLAARVDGWRTDSYFPVAVIKQTLGQGGELDAQQKAILHEHAISSGNFSTAALACLPKVPWKVPVSEMKRRKNLLHLRIFSVDHSTAQGCAHALSIESFPDGAVRVGIHVTDVSYFVQPQTALDQEVQTRSTSVSFIQHMLPMLPRLLCEDLCSLNPAVDRLAFSVMWDMNSVGDITNEWIGRTVVRSCAKLTYGHVQSMMEEACHDLEGIEPCEDILGFETGLPEVYGGHKWTDLVKDIRSLHKIAQNRRASRFRGGALKLEHMKLVFTLEEDGTPYESRMYNTRDSDLVVKEFLLLANMTVARVISNAFPDSALLRRHPEPSLRKLKEFEDFCSKIGFDLDSTSAGTLHTSLMKMQESVKHDPVLYSILMQYASKPMQSAKYFCSGEFKDKEDWAHYAHAIPLYTHFTSPLQRYPDIIVHRTLAAALEAEEASSSREAFMPSVNGNQAVGVPSAEESKSGVFTNMLSEKGAKSMPVSRQALAFAAMKHKLPGSSELTTLAARCNERRMASRSVKEASIKLNIWTLLKKNKQGLLSDARVLALGPKFMSLYICKFAMERRIYYEDIEGVTAEWFEATGTLVLDISSSKNIPQRRANQSRNGRPQRTVADIATLVNPTDSSSSSPEQESYEDIIREVEERLAGRVFTDGAAEIPGCTDHLASDAVVEPTVFPLTLRQFSSVPVSLHAIGGDNRALDFAARLYVSSYTRSG</sequence>
<feature type="binding site" evidence="4">
    <location>
        <position position="863"/>
    </location>
    <ligand>
        <name>Mg(2+)</name>
        <dbReference type="ChEBI" id="CHEBI:18420"/>
    </ligand>
</feature>
<feature type="compositionally biased region" description="Basic and acidic residues" evidence="5">
    <location>
        <begin position="30"/>
        <end position="40"/>
    </location>
</feature>
<feature type="domain" description="RNB" evidence="6">
    <location>
        <begin position="851"/>
        <end position="1211"/>
    </location>
</feature>
<dbReference type="InterPro" id="IPR012340">
    <property type="entry name" value="NA-bd_OB-fold"/>
</dbReference>
<feature type="compositionally biased region" description="Low complexity" evidence="5">
    <location>
        <begin position="78"/>
        <end position="88"/>
    </location>
</feature>
<dbReference type="SUPFAM" id="SSF50249">
    <property type="entry name" value="Nucleic acid-binding proteins"/>
    <property type="match status" value="3"/>
</dbReference>
<name>A0ABP0UCW1_9BRYO</name>
<evidence type="ECO:0000256" key="4">
    <source>
        <dbReference type="HAMAP-Rule" id="MF_03045"/>
    </source>
</evidence>
<feature type="region of interest" description="Disordered" evidence="5">
    <location>
        <begin position="1"/>
        <end position="127"/>
    </location>
</feature>
<feature type="compositionally biased region" description="Low complexity" evidence="5">
    <location>
        <begin position="582"/>
        <end position="592"/>
    </location>
</feature>
<keyword evidence="1 4" id="KW-0963">Cytoplasm</keyword>
<feature type="compositionally biased region" description="Low complexity" evidence="5">
    <location>
        <begin position="53"/>
        <end position="63"/>
    </location>
</feature>
<keyword evidence="4" id="KW-0540">Nuclease</keyword>
<dbReference type="HAMAP" id="MF_03045">
    <property type="entry name" value="DIS3L2"/>
    <property type="match status" value="1"/>
</dbReference>
<organism evidence="7 8">
    <name type="scientific">Sphagnum troendelagicum</name>
    <dbReference type="NCBI Taxonomy" id="128251"/>
    <lineage>
        <taxon>Eukaryota</taxon>
        <taxon>Viridiplantae</taxon>
        <taxon>Streptophyta</taxon>
        <taxon>Embryophyta</taxon>
        <taxon>Bryophyta</taxon>
        <taxon>Sphagnophytina</taxon>
        <taxon>Sphagnopsida</taxon>
        <taxon>Sphagnales</taxon>
        <taxon>Sphagnaceae</taxon>
        <taxon>Sphagnum</taxon>
    </lineage>
</organism>
<dbReference type="InterPro" id="IPR050180">
    <property type="entry name" value="RNR_Ribonuclease"/>
</dbReference>
<dbReference type="Pfam" id="PF17849">
    <property type="entry name" value="OB_Dis3"/>
    <property type="match status" value="1"/>
</dbReference>
<feature type="compositionally biased region" description="Polar residues" evidence="5">
    <location>
        <begin position="615"/>
        <end position="630"/>
    </location>
</feature>
<dbReference type="SMART" id="SM00955">
    <property type="entry name" value="RNB"/>
    <property type="match status" value="1"/>
</dbReference>
<dbReference type="PANTHER" id="PTHR23355">
    <property type="entry name" value="RIBONUCLEASE"/>
    <property type="match status" value="1"/>
</dbReference>
<comment type="similarity">
    <text evidence="4">Belongs to the RNR ribonuclease family. DIS3L2 subfamily.</text>
</comment>
<feature type="compositionally biased region" description="Basic and acidic residues" evidence="5">
    <location>
        <begin position="561"/>
        <end position="572"/>
    </location>
</feature>
<accession>A0ABP0UCW1</accession>
<evidence type="ECO:0000256" key="1">
    <source>
        <dbReference type="ARBA" id="ARBA00022490"/>
    </source>
</evidence>
<dbReference type="Gene3D" id="2.40.50.700">
    <property type="match status" value="1"/>
</dbReference>
<evidence type="ECO:0000256" key="3">
    <source>
        <dbReference type="ARBA" id="ARBA00022884"/>
    </source>
</evidence>
<protein>
    <recommendedName>
        <fullName evidence="4">DIS3-like exonuclease 2</fullName>
        <ecNumber evidence="4">3.1.13.-</ecNumber>
    </recommendedName>
</protein>
<keyword evidence="8" id="KW-1185">Reference proteome</keyword>
<keyword evidence="4" id="KW-0269">Exonuclease</keyword>
<dbReference type="Proteomes" id="UP001497512">
    <property type="component" value="Chromosome 3"/>
</dbReference>
<proteinExistence type="inferred from homology"/>
<feature type="region of interest" description="Disordered" evidence="5">
    <location>
        <begin position="311"/>
        <end position="332"/>
    </location>
</feature>
<keyword evidence="2 4" id="KW-0460">Magnesium</keyword>
<feature type="region of interest" description="Disordered" evidence="5">
    <location>
        <begin position="561"/>
        <end position="597"/>
    </location>
</feature>
<reference evidence="7" key="1">
    <citation type="submission" date="2024-02" db="EMBL/GenBank/DDBJ databases">
        <authorList>
            <consortium name="ELIXIR-Norway"/>
            <consortium name="Elixir Norway"/>
        </authorList>
    </citation>
    <scope>NUCLEOTIDE SEQUENCE</scope>
</reference>
<feature type="region of interest" description="Disordered" evidence="5">
    <location>
        <begin position="610"/>
        <end position="640"/>
    </location>
</feature>
<comment type="subcellular location">
    <subcellularLocation>
        <location evidence="4">Cytoplasm</location>
    </subcellularLocation>
    <subcellularLocation>
        <location evidence="4">Cytoplasm</location>
        <location evidence="4">P-body</location>
    </subcellularLocation>
</comment>
<comment type="cofactor">
    <cofactor evidence="4">
        <name>Mg(2+)</name>
        <dbReference type="ChEBI" id="CHEBI:18420"/>
    </cofactor>
    <cofactor evidence="4">
        <name>Mn(2+)</name>
        <dbReference type="ChEBI" id="CHEBI:29035"/>
    </cofactor>
</comment>
<keyword evidence="3 4" id="KW-0694">RNA-binding</keyword>
<keyword evidence="4" id="KW-0464">Manganese</keyword>
<dbReference type="InterPro" id="IPR041505">
    <property type="entry name" value="Dis3_CSD2"/>
</dbReference>